<dbReference type="AlphaFoldDB" id="G7ZYP8"/>
<evidence type="ECO:0000313" key="2">
    <source>
        <dbReference type="EnsemblPlants" id="KEH44285"/>
    </source>
</evidence>
<dbReference type="PROSITE" id="PS51257">
    <property type="entry name" value="PROKAR_LIPOPROTEIN"/>
    <property type="match status" value="1"/>
</dbReference>
<name>G7ZYP8_MEDTR</name>
<proteinExistence type="predicted"/>
<dbReference type="Proteomes" id="UP000002051">
    <property type="component" value="Unassembled WGS sequence"/>
</dbReference>
<gene>
    <name evidence="1" type="ordered locus">MTR_1g111780</name>
</gene>
<sequence>MKNGVFPRAICHNLPWRLELLAGASCSLTACHISCSCVFFTRFCFELAFGVNMKVVDNCVSFRVALV</sequence>
<dbReference type="HOGENOM" id="CLU_2816197_0_0_1"/>
<organism evidence="2">
    <name type="scientific">Medicago truncatula</name>
    <name type="common">Barrel medic</name>
    <name type="synonym">Medicago tribuloides</name>
    <dbReference type="NCBI Taxonomy" id="3880"/>
    <lineage>
        <taxon>Eukaryota</taxon>
        <taxon>Viridiplantae</taxon>
        <taxon>Streptophyta</taxon>
        <taxon>Embryophyta</taxon>
        <taxon>Tracheophyta</taxon>
        <taxon>Spermatophyta</taxon>
        <taxon>Magnoliopsida</taxon>
        <taxon>eudicotyledons</taxon>
        <taxon>Gunneridae</taxon>
        <taxon>Pentapetalae</taxon>
        <taxon>rosids</taxon>
        <taxon>fabids</taxon>
        <taxon>Fabales</taxon>
        <taxon>Fabaceae</taxon>
        <taxon>Papilionoideae</taxon>
        <taxon>50 kb inversion clade</taxon>
        <taxon>NPAAA clade</taxon>
        <taxon>Hologalegina</taxon>
        <taxon>IRL clade</taxon>
        <taxon>Trifolieae</taxon>
        <taxon>Medicago</taxon>
    </lineage>
</organism>
<keyword evidence="3" id="KW-1185">Reference proteome</keyword>
<dbReference type="EMBL" id="CM001217">
    <property type="protein sequence ID" value="KEH44285.1"/>
    <property type="molecule type" value="Genomic_DNA"/>
</dbReference>
<protein>
    <submittedName>
        <fullName evidence="1 2">Uncharacterized protein</fullName>
    </submittedName>
</protein>
<reference evidence="1 3" key="1">
    <citation type="journal article" date="2011" name="Nature">
        <title>The Medicago genome provides insight into the evolution of rhizobial symbioses.</title>
        <authorList>
            <person name="Young N.D."/>
            <person name="Debelle F."/>
            <person name="Oldroyd G.E."/>
            <person name="Geurts R."/>
            <person name="Cannon S.B."/>
            <person name="Udvardi M.K."/>
            <person name="Benedito V.A."/>
            <person name="Mayer K.F."/>
            <person name="Gouzy J."/>
            <person name="Schoof H."/>
            <person name="Van de Peer Y."/>
            <person name="Proost S."/>
            <person name="Cook D.R."/>
            <person name="Meyers B.C."/>
            <person name="Spannagl M."/>
            <person name="Cheung F."/>
            <person name="De Mita S."/>
            <person name="Krishnakumar V."/>
            <person name="Gundlach H."/>
            <person name="Zhou S."/>
            <person name="Mudge J."/>
            <person name="Bharti A.K."/>
            <person name="Murray J.D."/>
            <person name="Naoumkina M.A."/>
            <person name="Rosen B."/>
            <person name="Silverstein K.A."/>
            <person name="Tang H."/>
            <person name="Rombauts S."/>
            <person name="Zhao P.X."/>
            <person name="Zhou P."/>
            <person name="Barbe V."/>
            <person name="Bardou P."/>
            <person name="Bechner M."/>
            <person name="Bellec A."/>
            <person name="Berger A."/>
            <person name="Berges H."/>
            <person name="Bidwell S."/>
            <person name="Bisseling T."/>
            <person name="Choisne N."/>
            <person name="Couloux A."/>
            <person name="Denny R."/>
            <person name="Deshpande S."/>
            <person name="Dai X."/>
            <person name="Doyle J.J."/>
            <person name="Dudez A.M."/>
            <person name="Farmer A.D."/>
            <person name="Fouteau S."/>
            <person name="Franken C."/>
            <person name="Gibelin C."/>
            <person name="Gish J."/>
            <person name="Goldstein S."/>
            <person name="Gonzalez A.J."/>
            <person name="Green P.J."/>
            <person name="Hallab A."/>
            <person name="Hartog M."/>
            <person name="Hua A."/>
            <person name="Humphray S.J."/>
            <person name="Jeong D.H."/>
            <person name="Jing Y."/>
            <person name="Jocker A."/>
            <person name="Kenton S.M."/>
            <person name="Kim D.J."/>
            <person name="Klee K."/>
            <person name="Lai H."/>
            <person name="Lang C."/>
            <person name="Lin S."/>
            <person name="Macmil S.L."/>
            <person name="Magdelenat G."/>
            <person name="Matthews L."/>
            <person name="McCorrison J."/>
            <person name="Monaghan E.L."/>
            <person name="Mun J.H."/>
            <person name="Najar F.Z."/>
            <person name="Nicholson C."/>
            <person name="Noirot C."/>
            <person name="O'Bleness M."/>
            <person name="Paule C.R."/>
            <person name="Poulain J."/>
            <person name="Prion F."/>
            <person name="Qin B."/>
            <person name="Qu C."/>
            <person name="Retzel E.F."/>
            <person name="Riddle C."/>
            <person name="Sallet E."/>
            <person name="Samain S."/>
            <person name="Samson N."/>
            <person name="Sanders I."/>
            <person name="Saurat O."/>
            <person name="Scarpelli C."/>
            <person name="Schiex T."/>
            <person name="Segurens B."/>
            <person name="Severin A.J."/>
            <person name="Sherrier D.J."/>
            <person name="Shi R."/>
            <person name="Sims S."/>
            <person name="Singer S.R."/>
            <person name="Sinharoy S."/>
            <person name="Sterck L."/>
            <person name="Viollet A."/>
            <person name="Wang B.B."/>
            <person name="Wang K."/>
            <person name="Wang M."/>
            <person name="Wang X."/>
            <person name="Warfsmann J."/>
            <person name="Weissenbach J."/>
            <person name="White D.D."/>
            <person name="White J.D."/>
            <person name="Wiley G.B."/>
            <person name="Wincker P."/>
            <person name="Xing Y."/>
            <person name="Yang L."/>
            <person name="Yao Z."/>
            <person name="Ying F."/>
            <person name="Zhai J."/>
            <person name="Zhou L."/>
            <person name="Zuber A."/>
            <person name="Denarie J."/>
            <person name="Dixon R.A."/>
            <person name="May G.D."/>
            <person name="Schwartz D.C."/>
            <person name="Rogers J."/>
            <person name="Quetier F."/>
            <person name="Town C.D."/>
            <person name="Roe B.A."/>
        </authorList>
    </citation>
    <scope>NUCLEOTIDE SEQUENCE [LARGE SCALE GENOMIC DNA]</scope>
    <source>
        <strain evidence="1">A17</strain>
        <strain evidence="2 3">cv. Jemalong A17</strain>
    </source>
</reference>
<dbReference type="EnsemblPlants" id="KEH44285">
    <property type="protein sequence ID" value="KEH44285"/>
    <property type="gene ID" value="MTR_1g111780"/>
</dbReference>
<accession>G7ZYP8</accession>
<dbReference type="PaxDb" id="3880-AES84336"/>
<evidence type="ECO:0000313" key="3">
    <source>
        <dbReference type="Proteomes" id="UP000002051"/>
    </source>
</evidence>
<evidence type="ECO:0000313" key="1">
    <source>
        <dbReference type="EMBL" id="KEH44285.1"/>
    </source>
</evidence>
<reference evidence="2" key="3">
    <citation type="submission" date="2015-04" db="UniProtKB">
        <authorList>
            <consortium name="EnsemblPlants"/>
        </authorList>
    </citation>
    <scope>IDENTIFICATION</scope>
    <source>
        <strain evidence="2">cv. Jemalong A17</strain>
    </source>
</reference>
<reference evidence="1 3" key="2">
    <citation type="journal article" date="2014" name="BMC Genomics">
        <title>An improved genome release (version Mt4.0) for the model legume Medicago truncatula.</title>
        <authorList>
            <person name="Tang H."/>
            <person name="Krishnakumar V."/>
            <person name="Bidwell S."/>
            <person name="Rosen B."/>
            <person name="Chan A."/>
            <person name="Zhou S."/>
            <person name="Gentzbittel L."/>
            <person name="Childs K.L."/>
            <person name="Yandell M."/>
            <person name="Gundlach H."/>
            <person name="Mayer K.F."/>
            <person name="Schwartz D.C."/>
            <person name="Town C.D."/>
        </authorList>
    </citation>
    <scope>GENOME REANNOTATION</scope>
    <source>
        <strain evidence="1">A17</strain>
        <strain evidence="2 3">cv. Jemalong A17</strain>
    </source>
</reference>